<evidence type="ECO:0008006" key="5">
    <source>
        <dbReference type="Google" id="ProtNLM"/>
    </source>
</evidence>
<dbReference type="OrthoDB" id="18440at2759"/>
<feature type="compositionally biased region" description="Low complexity" evidence="1">
    <location>
        <begin position="13"/>
        <end position="33"/>
    </location>
</feature>
<feature type="region of interest" description="Disordered" evidence="1">
    <location>
        <begin position="96"/>
        <end position="128"/>
    </location>
</feature>
<evidence type="ECO:0000313" key="2">
    <source>
        <dbReference type="EMBL" id="OCF53097.1"/>
    </source>
</evidence>
<sequence>MDTIQSRNKRARSSSTSSFGSSTESTSSKNESNTPPPKYHRGRSTSPSSSSSKPFLCVLPPTCSQVGTSTSYATQIELDRHQDTFHKWICHIPVRDRSFNPSSTPNKGKGRDNGRSVPESFSGDKEDGRRMKECLKVFPNERLLNLHHTEVHDPISKERKEKGQKTFECFLDPADCGRNFLNPKKRRRHMIDKHKYPPDYFFSITNHGINAIAHEDGLAMSLIRPRRDPSSRLSEQENTVMSALQSDSDIPTLNAKITPAKDEKATKPVDVDMDELLGQLESSLTFVPRGVRKAARAKDRNMDIETSR</sequence>
<name>A0A1B9ICC2_9TREE</name>
<gene>
    <name evidence="2" type="ORF">I206_00398</name>
    <name evidence="3" type="ORF">I206_100928</name>
</gene>
<protein>
    <recommendedName>
        <fullName evidence="5">C2H2-type domain-containing protein</fullName>
    </recommendedName>
</protein>
<dbReference type="RefSeq" id="XP_019014316.1">
    <property type="nucleotide sequence ID" value="XM_019152178.1"/>
</dbReference>
<feature type="region of interest" description="Disordered" evidence="1">
    <location>
        <begin position="1"/>
        <end position="53"/>
    </location>
</feature>
<dbReference type="Proteomes" id="UP000094020">
    <property type="component" value="Chromosome 1"/>
</dbReference>
<dbReference type="EMBL" id="CP144519">
    <property type="protein sequence ID" value="WWC67021.1"/>
    <property type="molecule type" value="Genomic_DNA"/>
</dbReference>
<dbReference type="EMBL" id="KI894007">
    <property type="protein sequence ID" value="OCF53097.1"/>
    <property type="molecule type" value="Genomic_DNA"/>
</dbReference>
<organism evidence="2">
    <name type="scientific">Kwoniella pini CBS 10737</name>
    <dbReference type="NCBI Taxonomy" id="1296096"/>
    <lineage>
        <taxon>Eukaryota</taxon>
        <taxon>Fungi</taxon>
        <taxon>Dikarya</taxon>
        <taxon>Basidiomycota</taxon>
        <taxon>Agaricomycotina</taxon>
        <taxon>Tremellomycetes</taxon>
        <taxon>Tremellales</taxon>
        <taxon>Cryptococcaceae</taxon>
        <taxon>Kwoniella</taxon>
    </lineage>
</organism>
<reference evidence="2" key="1">
    <citation type="submission" date="2013-07" db="EMBL/GenBank/DDBJ databases">
        <title>The Genome Sequence of Cryptococcus pinus CBS10737.</title>
        <authorList>
            <consortium name="The Broad Institute Genome Sequencing Platform"/>
            <person name="Cuomo C."/>
            <person name="Litvintseva A."/>
            <person name="Chen Y."/>
            <person name="Heitman J."/>
            <person name="Sun S."/>
            <person name="Springer D."/>
            <person name="Dromer F."/>
            <person name="Young S.K."/>
            <person name="Zeng Q."/>
            <person name="Gargeya S."/>
            <person name="Fitzgerald M."/>
            <person name="Abouelleil A."/>
            <person name="Alvarado L."/>
            <person name="Berlin A.M."/>
            <person name="Chapman S.B."/>
            <person name="Dewar J."/>
            <person name="Goldberg J."/>
            <person name="Griggs A."/>
            <person name="Gujja S."/>
            <person name="Hansen M."/>
            <person name="Howarth C."/>
            <person name="Imamovic A."/>
            <person name="Larimer J."/>
            <person name="McCowan C."/>
            <person name="Murphy C."/>
            <person name="Pearson M."/>
            <person name="Priest M."/>
            <person name="Roberts A."/>
            <person name="Saif S."/>
            <person name="Shea T."/>
            <person name="Sykes S."/>
            <person name="Wortman J."/>
            <person name="Nusbaum C."/>
            <person name="Birren B."/>
        </authorList>
    </citation>
    <scope>NUCLEOTIDE SEQUENCE [LARGE SCALE GENOMIC DNA]</scope>
    <source>
        <strain evidence="2">CBS 10737</strain>
    </source>
</reference>
<reference evidence="2" key="3">
    <citation type="submission" date="2016-07" db="EMBL/GenBank/DDBJ databases">
        <title>Evolution of pathogenesis and genome organization in the Tremellales.</title>
        <authorList>
            <person name="Cuomo C."/>
            <person name="Litvintseva A."/>
            <person name="Heitman J."/>
            <person name="Chen Y."/>
            <person name="Sun S."/>
            <person name="Springer D."/>
            <person name="Dromer F."/>
            <person name="Young S."/>
            <person name="Zeng Q."/>
            <person name="Chapman S."/>
            <person name="Gujja S."/>
            <person name="Saif S."/>
            <person name="Birren B."/>
        </authorList>
    </citation>
    <scope>NUCLEOTIDE SEQUENCE</scope>
    <source>
        <strain evidence="2">CBS 10737</strain>
    </source>
</reference>
<reference evidence="3" key="4">
    <citation type="submission" date="2024-02" db="EMBL/GenBank/DDBJ databases">
        <title>Comparative genomics of Cryptococcus and Kwoniella reveals pathogenesis evolution and contrasting modes of karyotype evolution via chromosome fusion or intercentromeric recombination.</title>
        <authorList>
            <person name="Coelho M.A."/>
            <person name="David-Palma M."/>
            <person name="Shea T."/>
            <person name="Bowers K."/>
            <person name="McGinley-Smith S."/>
            <person name="Mohammad A.W."/>
            <person name="Gnirke A."/>
            <person name="Yurkov A.M."/>
            <person name="Nowrousian M."/>
            <person name="Sun S."/>
            <person name="Cuomo C.A."/>
            <person name="Heitman J."/>
        </authorList>
    </citation>
    <scope>NUCLEOTIDE SEQUENCE</scope>
    <source>
        <strain evidence="3">CBS 10737</strain>
    </source>
</reference>
<dbReference type="AlphaFoldDB" id="A0A1B9ICC2"/>
<evidence type="ECO:0000313" key="3">
    <source>
        <dbReference type="EMBL" id="WWC67021.1"/>
    </source>
</evidence>
<dbReference type="InterPro" id="IPR039258">
    <property type="entry name" value="ZNF511"/>
</dbReference>
<dbReference type="PANTHER" id="PTHR21354">
    <property type="entry name" value="ZINC FINGER PROTEIN 511"/>
    <property type="match status" value="1"/>
</dbReference>
<accession>A0A1B9ICC2</accession>
<dbReference type="KEGG" id="kpin:30168767"/>
<evidence type="ECO:0000256" key="1">
    <source>
        <dbReference type="SAM" id="MobiDB-lite"/>
    </source>
</evidence>
<dbReference type="PANTHER" id="PTHR21354:SF0">
    <property type="entry name" value="ZINC FINGER PROTEIN 511"/>
    <property type="match status" value="1"/>
</dbReference>
<keyword evidence="4" id="KW-1185">Reference proteome</keyword>
<reference evidence="3" key="2">
    <citation type="submission" date="2013-07" db="EMBL/GenBank/DDBJ databases">
        <authorList>
            <consortium name="The Broad Institute Genome Sequencing Platform"/>
            <person name="Cuomo C."/>
            <person name="Litvintseva A."/>
            <person name="Chen Y."/>
            <person name="Heitman J."/>
            <person name="Sun S."/>
            <person name="Springer D."/>
            <person name="Dromer F."/>
            <person name="Young S.K."/>
            <person name="Zeng Q."/>
            <person name="Gargeya S."/>
            <person name="Fitzgerald M."/>
            <person name="Abouelleil A."/>
            <person name="Alvarado L."/>
            <person name="Berlin A.M."/>
            <person name="Chapman S.B."/>
            <person name="Dewar J."/>
            <person name="Goldberg J."/>
            <person name="Griggs A."/>
            <person name="Gujja S."/>
            <person name="Hansen M."/>
            <person name="Howarth C."/>
            <person name="Imamovic A."/>
            <person name="Larimer J."/>
            <person name="McCowan C."/>
            <person name="Murphy C."/>
            <person name="Pearson M."/>
            <person name="Priest M."/>
            <person name="Roberts A."/>
            <person name="Saif S."/>
            <person name="Shea T."/>
            <person name="Sykes S."/>
            <person name="Wortman J."/>
            <person name="Nusbaum C."/>
            <person name="Birren B."/>
        </authorList>
    </citation>
    <scope>NUCLEOTIDE SEQUENCE</scope>
    <source>
        <strain evidence="3">CBS 10737</strain>
    </source>
</reference>
<evidence type="ECO:0000313" key="4">
    <source>
        <dbReference type="Proteomes" id="UP000094020"/>
    </source>
</evidence>
<dbReference type="GeneID" id="30168767"/>
<proteinExistence type="predicted"/>